<feature type="signal peptide" evidence="6">
    <location>
        <begin position="1"/>
        <end position="22"/>
    </location>
</feature>
<proteinExistence type="inferred from homology"/>
<name>A0ABV9PBK2_9FLAO</name>
<dbReference type="InterPro" id="IPR011990">
    <property type="entry name" value="TPR-like_helical_dom_sf"/>
</dbReference>
<feature type="domain" description="RagB/SusD" evidence="7">
    <location>
        <begin position="312"/>
        <end position="499"/>
    </location>
</feature>
<keyword evidence="3 6" id="KW-0732">Signal</keyword>
<dbReference type="InterPro" id="IPR033985">
    <property type="entry name" value="SusD-like_N"/>
</dbReference>
<dbReference type="Pfam" id="PF07980">
    <property type="entry name" value="SusD_RagB"/>
    <property type="match status" value="1"/>
</dbReference>
<accession>A0ABV9PBK2</accession>
<dbReference type="Pfam" id="PF14322">
    <property type="entry name" value="SusD-like_3"/>
    <property type="match status" value="1"/>
</dbReference>
<keyword evidence="4" id="KW-0472">Membrane</keyword>
<gene>
    <name evidence="9" type="ORF">ACFO5S_05845</name>
</gene>
<evidence type="ECO:0000259" key="8">
    <source>
        <dbReference type="Pfam" id="PF14322"/>
    </source>
</evidence>
<evidence type="ECO:0000256" key="2">
    <source>
        <dbReference type="ARBA" id="ARBA00006275"/>
    </source>
</evidence>
<evidence type="ECO:0000313" key="9">
    <source>
        <dbReference type="EMBL" id="MFC4746956.1"/>
    </source>
</evidence>
<protein>
    <submittedName>
        <fullName evidence="9">RagB/SusD family nutrient uptake outer membrane protein</fullName>
    </submittedName>
</protein>
<evidence type="ECO:0000259" key="7">
    <source>
        <dbReference type="Pfam" id="PF07980"/>
    </source>
</evidence>
<organism evidence="9 10">
    <name type="scientific">Flavobacterium branchiicola</name>
    <dbReference type="NCBI Taxonomy" id="1114875"/>
    <lineage>
        <taxon>Bacteria</taxon>
        <taxon>Pseudomonadati</taxon>
        <taxon>Bacteroidota</taxon>
        <taxon>Flavobacteriia</taxon>
        <taxon>Flavobacteriales</taxon>
        <taxon>Flavobacteriaceae</taxon>
        <taxon>Flavobacterium</taxon>
    </lineage>
</organism>
<keyword evidence="5" id="KW-0998">Cell outer membrane</keyword>
<comment type="subcellular location">
    <subcellularLocation>
        <location evidence="1">Cell outer membrane</location>
    </subcellularLocation>
</comment>
<evidence type="ECO:0000313" key="10">
    <source>
        <dbReference type="Proteomes" id="UP001595935"/>
    </source>
</evidence>
<sequence>MKPKYNIYIVACLFLVSLTSCDLTQDLDEYEPLYSLPAETAIADESSAELALTGVYAILQQKDGANPYNSILGSSLSGVDTGGFSPVLTAEDQSILKNSPITTGRKISSIYSGQYVMINRANWVINGVDKLTDTDFINDNRRVEIIGEAKILRALAHFNLLRVFGQFYDINSAYGINVRLEPAKDAKPQPRISVGATYDAILKDLDEGIAMAPGLRKKYFVNKTFAKGLKAKVLLYMGKYNEAAALADDVIKNSGADFALENDFTKLFDHSTINTLDNKEALFEVYADTDEILGNGSSWAIYSAVSDWYYDLGANGSMTVGSQVINYDQTRTAFMKTGSYFIPGFGFNGNLKFAQISGPQSQYETLYYLRMAEVYLIYAEAAARSSNTVSSQALASLNKVRIRAGAITTGANGFETYPSAISYTQFLEAVRMEKLMELGSETGEEWYDLVRYDYIDGFGTGFKVSDVKATAVNPDYFIMPIPDASVRVAQDVIKQNPGY</sequence>
<dbReference type="PROSITE" id="PS51257">
    <property type="entry name" value="PROKAR_LIPOPROTEIN"/>
    <property type="match status" value="1"/>
</dbReference>
<keyword evidence="10" id="KW-1185">Reference proteome</keyword>
<comment type="caution">
    <text evidence="9">The sequence shown here is derived from an EMBL/GenBank/DDBJ whole genome shotgun (WGS) entry which is preliminary data.</text>
</comment>
<comment type="similarity">
    <text evidence="2">Belongs to the SusD family.</text>
</comment>
<evidence type="ECO:0000256" key="5">
    <source>
        <dbReference type="ARBA" id="ARBA00023237"/>
    </source>
</evidence>
<evidence type="ECO:0000256" key="6">
    <source>
        <dbReference type="SAM" id="SignalP"/>
    </source>
</evidence>
<feature type="chain" id="PRO_5045220364" evidence="6">
    <location>
        <begin position="23"/>
        <end position="499"/>
    </location>
</feature>
<dbReference type="Gene3D" id="1.25.40.390">
    <property type="match status" value="1"/>
</dbReference>
<dbReference type="InterPro" id="IPR012944">
    <property type="entry name" value="SusD_RagB_dom"/>
</dbReference>
<evidence type="ECO:0000256" key="3">
    <source>
        <dbReference type="ARBA" id="ARBA00022729"/>
    </source>
</evidence>
<dbReference type="RefSeq" id="WP_213255848.1">
    <property type="nucleotide sequence ID" value="NZ_JAGYWA010000002.1"/>
</dbReference>
<feature type="domain" description="SusD-like N-terminal" evidence="8">
    <location>
        <begin position="105"/>
        <end position="217"/>
    </location>
</feature>
<dbReference type="EMBL" id="JBHSGV010000002">
    <property type="protein sequence ID" value="MFC4746956.1"/>
    <property type="molecule type" value="Genomic_DNA"/>
</dbReference>
<evidence type="ECO:0000256" key="1">
    <source>
        <dbReference type="ARBA" id="ARBA00004442"/>
    </source>
</evidence>
<reference evidence="10" key="1">
    <citation type="journal article" date="2019" name="Int. J. Syst. Evol. Microbiol.">
        <title>The Global Catalogue of Microorganisms (GCM) 10K type strain sequencing project: providing services to taxonomists for standard genome sequencing and annotation.</title>
        <authorList>
            <consortium name="The Broad Institute Genomics Platform"/>
            <consortium name="The Broad Institute Genome Sequencing Center for Infectious Disease"/>
            <person name="Wu L."/>
            <person name="Ma J."/>
        </authorList>
    </citation>
    <scope>NUCLEOTIDE SEQUENCE [LARGE SCALE GENOMIC DNA]</scope>
    <source>
        <strain evidence="10">WYCCWR 13023</strain>
    </source>
</reference>
<dbReference type="SUPFAM" id="SSF48452">
    <property type="entry name" value="TPR-like"/>
    <property type="match status" value="1"/>
</dbReference>
<evidence type="ECO:0000256" key="4">
    <source>
        <dbReference type="ARBA" id="ARBA00023136"/>
    </source>
</evidence>
<dbReference type="Proteomes" id="UP001595935">
    <property type="component" value="Unassembled WGS sequence"/>
</dbReference>